<dbReference type="Gene3D" id="1.20.58.480">
    <property type="match status" value="1"/>
</dbReference>
<evidence type="ECO:0000313" key="2">
    <source>
        <dbReference type="Proteomes" id="UP000609726"/>
    </source>
</evidence>
<sequence>MMETNTSFANGAAQANALGAIAESYDVLHNLATLSQARQVSDVVAGTRNSALHALFQAAEIALLNLVRLSNRATRALQEDDLQRATEVMRWVHGFHLIMRRLGDVPKQIHLMCRDTAATRKIGIAESPAMAEFLTATDALELQVSRFFDERAAARGGRGMTQTVGLGRHTDLDYALLNLARSSAHEMVYWEANLNEVEVELDERDFDQFVASGLLGKAVMESQLQAETCYTEFVALHQVPEILSCEANDHIDHAVRDIRAGRYSQATERLLVAGALLPAMVQSQQVMGDCLSANDYHIFRDNLGPASGMHSLSIRYHMLRDLFTSLWGELETHFSGSGFASLEAAVEHVDLGRHENAHNWQLHNLLNAAFRLYDLIEAWRHEHLHMPRNCLGGGGTKSMIGVPDGLLTVKRMREGANALASLNRLHRARGVVAGPGAGGGVLSRHVGRAESLDQRLLRATGAFTRDQFPHVQEKETCPFSRKDPARRP</sequence>
<dbReference type="RefSeq" id="WP_166881443.1">
    <property type="nucleotide sequence ID" value="NZ_WHJH01000052.1"/>
</dbReference>
<reference evidence="1 2" key="1">
    <citation type="submission" date="2019-10" db="EMBL/GenBank/DDBJ databases">
        <title>Taxonomy of Antarctic Massilia spp.: description of Massilia rubra sp. nov., Massilia aquatica sp. nov., Massilia mucilaginosa sp. nov., Massilia frigida sp. nov. isolated from streams, lakes and regoliths.</title>
        <authorList>
            <person name="Holochova P."/>
            <person name="Sedlacek I."/>
            <person name="Kralova S."/>
            <person name="Maslanova I."/>
            <person name="Busse H.-J."/>
            <person name="Stankova E."/>
            <person name="Vrbovska V."/>
            <person name="Kovarovic V."/>
            <person name="Bartak M."/>
            <person name="Svec P."/>
            <person name="Pantucek R."/>
        </authorList>
    </citation>
    <scope>NUCLEOTIDE SEQUENCE [LARGE SCALE GENOMIC DNA]</scope>
    <source>
        <strain evidence="1 2">CCM 8733</strain>
    </source>
</reference>
<gene>
    <name evidence="1" type="ORF">F2P45_27635</name>
</gene>
<evidence type="ECO:0000313" key="1">
    <source>
        <dbReference type="EMBL" id="NHZ92750.1"/>
    </source>
</evidence>
<dbReference type="Proteomes" id="UP000609726">
    <property type="component" value="Unassembled WGS sequence"/>
</dbReference>
<accession>A0ABX0P1J5</accession>
<proteinExistence type="predicted"/>
<dbReference type="EMBL" id="WHJH01000052">
    <property type="protein sequence ID" value="NHZ92750.1"/>
    <property type="molecule type" value="Genomic_DNA"/>
</dbReference>
<comment type="caution">
    <text evidence="1">The sequence shown here is derived from an EMBL/GenBank/DDBJ whole genome shotgun (WGS) entry which is preliminary data.</text>
</comment>
<protein>
    <submittedName>
        <fullName evidence="1">Uncharacterized protein</fullName>
    </submittedName>
</protein>
<keyword evidence="2" id="KW-1185">Reference proteome</keyword>
<name>A0ABX0P1J5_9BURK</name>
<organism evidence="1 2">
    <name type="scientific">Massilia mucilaginosa</name>
    <dbReference type="NCBI Taxonomy" id="2609282"/>
    <lineage>
        <taxon>Bacteria</taxon>
        <taxon>Pseudomonadati</taxon>
        <taxon>Pseudomonadota</taxon>
        <taxon>Betaproteobacteria</taxon>
        <taxon>Burkholderiales</taxon>
        <taxon>Oxalobacteraceae</taxon>
        <taxon>Telluria group</taxon>
        <taxon>Massilia</taxon>
    </lineage>
</organism>
<dbReference type="InterPro" id="IPR037217">
    <property type="entry name" value="Trp/Indoleamine_2_3_dOase-like"/>
</dbReference>
<dbReference type="SUPFAM" id="SSF140959">
    <property type="entry name" value="Indolic compounds 2,3-dioxygenase-like"/>
    <property type="match status" value="1"/>
</dbReference>